<dbReference type="EMBL" id="EU016649">
    <property type="protein sequence ID" value="ABZ09343.1"/>
    <property type="molecule type" value="Genomic_DNA"/>
</dbReference>
<protein>
    <submittedName>
        <fullName evidence="2">Putative Polypeptide deformylase</fullName>
    </submittedName>
</protein>
<evidence type="ECO:0000256" key="1">
    <source>
        <dbReference type="ARBA" id="ARBA00010759"/>
    </source>
</evidence>
<organism evidence="2">
    <name type="scientific">uncultured marine microorganism HF4000_APKG7H23</name>
    <dbReference type="NCBI Taxonomy" id="455551"/>
    <lineage>
        <taxon>unclassified sequences</taxon>
        <taxon>environmental samples</taxon>
    </lineage>
</organism>
<dbReference type="Gene3D" id="3.90.45.10">
    <property type="entry name" value="Peptide deformylase"/>
    <property type="match status" value="1"/>
</dbReference>
<dbReference type="PRINTS" id="PR01576">
    <property type="entry name" value="PDEFORMYLASE"/>
</dbReference>
<reference evidence="2" key="1">
    <citation type="journal article" date="2008" name="ISME J.">
        <title>Genomic patterns of recombination, clonal divergence and environment in marine microbial populations.</title>
        <authorList>
            <person name="Konstantinidis K.T."/>
            <person name="Delong E.F."/>
        </authorList>
    </citation>
    <scope>NUCLEOTIDE SEQUENCE</scope>
</reference>
<comment type="similarity">
    <text evidence="1">Belongs to the polypeptide deformylase family.</text>
</comment>
<proteinExistence type="inferred from homology"/>
<dbReference type="PANTHER" id="PTHR10458">
    <property type="entry name" value="PEPTIDE DEFORMYLASE"/>
    <property type="match status" value="1"/>
</dbReference>
<dbReference type="NCBIfam" id="TIGR00079">
    <property type="entry name" value="pept_deformyl"/>
    <property type="match status" value="1"/>
</dbReference>
<dbReference type="SUPFAM" id="SSF56420">
    <property type="entry name" value="Peptide deformylase"/>
    <property type="match status" value="1"/>
</dbReference>
<dbReference type="CDD" id="cd00487">
    <property type="entry name" value="Pep_deformylase"/>
    <property type="match status" value="1"/>
</dbReference>
<evidence type="ECO:0000313" key="2">
    <source>
        <dbReference type="EMBL" id="ABZ09343.1"/>
    </source>
</evidence>
<name>B3T9T4_9ZZZZ</name>
<dbReference type="AlphaFoldDB" id="B3T9T4"/>
<dbReference type="InterPro" id="IPR036821">
    <property type="entry name" value="Peptide_deformylase_sf"/>
</dbReference>
<accession>B3T9T4</accession>
<dbReference type="PIRSF" id="PIRSF004749">
    <property type="entry name" value="Pep_def"/>
    <property type="match status" value="1"/>
</dbReference>
<dbReference type="HAMAP" id="MF_00163">
    <property type="entry name" value="Pep_deformylase"/>
    <property type="match status" value="1"/>
</dbReference>
<dbReference type="PANTHER" id="PTHR10458:SF22">
    <property type="entry name" value="PEPTIDE DEFORMYLASE"/>
    <property type="match status" value="1"/>
</dbReference>
<dbReference type="Pfam" id="PF01327">
    <property type="entry name" value="Pep_deformylase"/>
    <property type="match status" value="1"/>
</dbReference>
<gene>
    <name evidence="2" type="ORF">ALOHA_HF4000APKG7H23ctg3g8</name>
</gene>
<sequence length="179" mass="20240">MAIRPLRYLPDQLLRTKTVSLRARDVQSPAVQRLIDEMIESMHHYNGVGIASNQVGSRYRICIIQRPEEDAVPFVLVNPRITRREGEREVTEGCLSLPGYQGGIVRSERVWVTALDRQGKQVQLRGETGLLAQALEHETDHLDGVAFIDHLRSPDDLYEIRPVQEDDQEDGEVGEGQTS</sequence>
<dbReference type="InterPro" id="IPR023635">
    <property type="entry name" value="Peptide_deformylase"/>
</dbReference>
<dbReference type="NCBIfam" id="NF001159">
    <property type="entry name" value="PRK00150.1-3"/>
    <property type="match status" value="1"/>
</dbReference>
<dbReference type="GO" id="GO:0042586">
    <property type="term" value="F:peptide deformylase activity"/>
    <property type="evidence" value="ECO:0007669"/>
    <property type="project" value="InterPro"/>
</dbReference>